<evidence type="ECO:0000313" key="1">
    <source>
        <dbReference type="EMBL" id="MFF1272707.1"/>
    </source>
</evidence>
<proteinExistence type="predicted"/>
<dbReference type="EMBL" id="JBHVZQ010000003">
    <property type="protein sequence ID" value="MFF1272707.1"/>
    <property type="molecule type" value="Genomic_DNA"/>
</dbReference>
<protein>
    <submittedName>
        <fullName evidence="1">Uncharacterized protein</fullName>
    </submittedName>
</protein>
<dbReference type="RefSeq" id="WP_388233213.1">
    <property type="nucleotide sequence ID" value="NZ_JBHVZQ010000003.1"/>
</dbReference>
<comment type="caution">
    <text evidence="1">The sequence shown here is derived from an EMBL/GenBank/DDBJ whole genome shotgun (WGS) entry which is preliminary data.</text>
</comment>
<name>A0ABW6Q0K7_9ACTN</name>
<sequence length="61" mass="6144">MVDAERLAHVPETVRDAAAVPSPKARVLVPLLLLCALVDLAVGLGVTGAGGEFTAPIVVAL</sequence>
<evidence type="ECO:0000313" key="2">
    <source>
        <dbReference type="Proteomes" id="UP001601627"/>
    </source>
</evidence>
<gene>
    <name evidence="1" type="ORF">ACFVZC_04730</name>
</gene>
<feature type="non-terminal residue" evidence="1">
    <location>
        <position position="61"/>
    </location>
</feature>
<keyword evidence="2" id="KW-1185">Reference proteome</keyword>
<dbReference type="Proteomes" id="UP001601627">
    <property type="component" value="Unassembled WGS sequence"/>
</dbReference>
<accession>A0ABW6Q0K7</accession>
<organism evidence="1 2">
    <name type="scientific">Streptomyces marokkonensis</name>
    <dbReference type="NCBI Taxonomy" id="324855"/>
    <lineage>
        <taxon>Bacteria</taxon>
        <taxon>Bacillati</taxon>
        <taxon>Actinomycetota</taxon>
        <taxon>Actinomycetes</taxon>
        <taxon>Kitasatosporales</taxon>
        <taxon>Streptomycetaceae</taxon>
        <taxon>Streptomyces</taxon>
    </lineage>
</organism>
<reference evidence="1 2" key="1">
    <citation type="submission" date="2024-09" db="EMBL/GenBank/DDBJ databases">
        <title>The Natural Products Discovery Center: Release of the First 8490 Sequenced Strains for Exploring Actinobacteria Biosynthetic Diversity.</title>
        <authorList>
            <person name="Kalkreuter E."/>
            <person name="Kautsar S.A."/>
            <person name="Yang D."/>
            <person name="Bader C.D."/>
            <person name="Teijaro C.N."/>
            <person name="Fluegel L."/>
            <person name="Davis C.M."/>
            <person name="Simpson J.R."/>
            <person name="Lauterbach L."/>
            <person name="Steele A.D."/>
            <person name="Gui C."/>
            <person name="Meng S."/>
            <person name="Li G."/>
            <person name="Viehrig K."/>
            <person name="Ye F."/>
            <person name="Su P."/>
            <person name="Kiefer A.F."/>
            <person name="Nichols A."/>
            <person name="Cepeda A.J."/>
            <person name="Yan W."/>
            <person name="Fan B."/>
            <person name="Jiang Y."/>
            <person name="Adhikari A."/>
            <person name="Zheng C.-J."/>
            <person name="Schuster L."/>
            <person name="Cowan T.M."/>
            <person name="Smanski M.J."/>
            <person name="Chevrette M.G."/>
            <person name="De Carvalho L.P.S."/>
            <person name="Shen B."/>
        </authorList>
    </citation>
    <scope>NUCLEOTIDE SEQUENCE [LARGE SCALE GENOMIC DNA]</scope>
    <source>
        <strain evidence="1 2">NPDC058328</strain>
    </source>
</reference>